<organism evidence="1 2">
    <name type="scientific">Amycolatopsis acididurans</name>
    <dbReference type="NCBI Taxonomy" id="2724524"/>
    <lineage>
        <taxon>Bacteria</taxon>
        <taxon>Bacillati</taxon>
        <taxon>Actinomycetota</taxon>
        <taxon>Actinomycetes</taxon>
        <taxon>Pseudonocardiales</taxon>
        <taxon>Pseudonocardiaceae</taxon>
        <taxon>Amycolatopsis</taxon>
    </lineage>
</organism>
<evidence type="ECO:0000313" key="1">
    <source>
        <dbReference type="EMBL" id="NKQ52162.1"/>
    </source>
</evidence>
<protein>
    <submittedName>
        <fullName evidence="1">Uncharacterized protein</fullName>
    </submittedName>
</protein>
<dbReference type="Proteomes" id="UP000715441">
    <property type="component" value="Unassembled WGS sequence"/>
</dbReference>
<name>A0ABX1J1L3_9PSEU</name>
<dbReference type="PANTHER" id="PTHR37292:SF2">
    <property type="entry name" value="DUF262 DOMAIN-CONTAINING PROTEIN"/>
    <property type="match status" value="1"/>
</dbReference>
<dbReference type="EMBL" id="JAAXLS010000002">
    <property type="protein sequence ID" value="NKQ52162.1"/>
    <property type="molecule type" value="Genomic_DNA"/>
</dbReference>
<comment type="caution">
    <text evidence="1">The sequence shown here is derived from an EMBL/GenBank/DDBJ whole genome shotgun (WGS) entry which is preliminary data.</text>
</comment>
<keyword evidence="2" id="KW-1185">Reference proteome</keyword>
<evidence type="ECO:0000313" key="2">
    <source>
        <dbReference type="Proteomes" id="UP000715441"/>
    </source>
</evidence>
<proteinExistence type="predicted"/>
<accession>A0ABX1J1L3</accession>
<gene>
    <name evidence="1" type="ORF">HFP15_04625</name>
</gene>
<dbReference type="PANTHER" id="PTHR37292">
    <property type="entry name" value="VNG6097C"/>
    <property type="match status" value="1"/>
</dbReference>
<reference evidence="1 2" key="1">
    <citation type="submission" date="2020-04" db="EMBL/GenBank/DDBJ databases">
        <title>Novel species.</title>
        <authorList>
            <person name="Teo W.F.A."/>
            <person name="Lipun K."/>
            <person name="Srisuk N."/>
            <person name="Duangmal K."/>
        </authorList>
    </citation>
    <scope>NUCLEOTIDE SEQUENCE [LARGE SCALE GENOMIC DNA]</scope>
    <source>
        <strain evidence="1 2">K13G38</strain>
    </source>
</reference>
<sequence length="228" mass="25339">MEKLTNLPYPSALVPLCVFFAHKNGKTRNVTDAQRNVLMRWLWRSFFSRRFSAGVLRNLKRDIEEALKLREGKPSALADVSVNLEGDFFLEKKFSVSAVDTKTFVLLLVNAAPLSFVSGEQVSLSDVLSAFNRSEFHHLMPQAFLAKREIDGGAASVLANFAMISAGDNKILGGVAPSIYRAKMPESEVDRILEHAICPSSLFHDDFSSFIRSRAELLVASANRLMTD</sequence>